<accession>A0AAQ3NSV8</accession>
<evidence type="ECO:0000313" key="2">
    <source>
        <dbReference type="Proteomes" id="UP001374535"/>
    </source>
</evidence>
<protein>
    <submittedName>
        <fullName evidence="1">Uncharacterized protein</fullName>
    </submittedName>
</protein>
<dbReference type="EMBL" id="CP144697">
    <property type="protein sequence ID" value="WVZ14182.1"/>
    <property type="molecule type" value="Genomic_DNA"/>
</dbReference>
<gene>
    <name evidence="1" type="ORF">V8G54_011748</name>
</gene>
<evidence type="ECO:0000313" key="1">
    <source>
        <dbReference type="EMBL" id="WVZ14182.1"/>
    </source>
</evidence>
<dbReference type="AlphaFoldDB" id="A0AAQ3NSV8"/>
<sequence length="119" mass="13784">MLSHLRMTTFAQKSCMQDQPKQHISAQVLCNLPQFPKINKTPQHQQPRPPHTHTYKETITRLIARERGRKAVPVGGVVTYDDASSLLDMGTKIQLKRMRKMKMGKREDCWVLPIHMIHS</sequence>
<reference evidence="1 2" key="1">
    <citation type="journal article" date="2023" name="Life. Sci Alliance">
        <title>Evolutionary insights into 3D genome organization and epigenetic landscape of Vigna mungo.</title>
        <authorList>
            <person name="Junaid A."/>
            <person name="Singh B."/>
            <person name="Bhatia S."/>
        </authorList>
    </citation>
    <scope>NUCLEOTIDE SEQUENCE [LARGE SCALE GENOMIC DNA]</scope>
    <source>
        <strain evidence="1">Urdbean</strain>
    </source>
</reference>
<keyword evidence="2" id="KW-1185">Reference proteome</keyword>
<organism evidence="1 2">
    <name type="scientific">Vigna mungo</name>
    <name type="common">Black gram</name>
    <name type="synonym">Phaseolus mungo</name>
    <dbReference type="NCBI Taxonomy" id="3915"/>
    <lineage>
        <taxon>Eukaryota</taxon>
        <taxon>Viridiplantae</taxon>
        <taxon>Streptophyta</taxon>
        <taxon>Embryophyta</taxon>
        <taxon>Tracheophyta</taxon>
        <taxon>Spermatophyta</taxon>
        <taxon>Magnoliopsida</taxon>
        <taxon>eudicotyledons</taxon>
        <taxon>Gunneridae</taxon>
        <taxon>Pentapetalae</taxon>
        <taxon>rosids</taxon>
        <taxon>fabids</taxon>
        <taxon>Fabales</taxon>
        <taxon>Fabaceae</taxon>
        <taxon>Papilionoideae</taxon>
        <taxon>50 kb inversion clade</taxon>
        <taxon>NPAAA clade</taxon>
        <taxon>indigoferoid/millettioid clade</taxon>
        <taxon>Phaseoleae</taxon>
        <taxon>Vigna</taxon>
    </lineage>
</organism>
<dbReference type="Proteomes" id="UP001374535">
    <property type="component" value="Chromosome 4"/>
</dbReference>
<proteinExistence type="predicted"/>
<name>A0AAQ3NSV8_VIGMU</name>